<dbReference type="InterPro" id="IPR005197">
    <property type="entry name" value="Glyco_hydro_71"/>
</dbReference>
<dbReference type="OMA" id="HPGVGDF"/>
<dbReference type="Proteomes" id="UP000824469">
    <property type="component" value="Unassembled WGS sequence"/>
</dbReference>
<evidence type="ECO:0000313" key="2">
    <source>
        <dbReference type="Proteomes" id="UP000824469"/>
    </source>
</evidence>
<dbReference type="Pfam" id="PF03659">
    <property type="entry name" value="Glyco_hydro_71"/>
    <property type="match status" value="1"/>
</dbReference>
<dbReference type="AlphaFoldDB" id="A0AA38EZM9"/>
<proteinExistence type="predicted"/>
<protein>
    <submittedName>
        <fullName evidence="1">Uncharacterized protein</fullName>
    </submittedName>
</protein>
<comment type="caution">
    <text evidence="1">The sequence shown here is derived from an EMBL/GenBank/DDBJ whole genome shotgun (WGS) entry which is preliminary data.</text>
</comment>
<name>A0AA38EZM9_TAXCH</name>
<dbReference type="EMBL" id="JAHRHJ020003813">
    <property type="protein sequence ID" value="KAH9288354.1"/>
    <property type="molecule type" value="Genomic_DNA"/>
</dbReference>
<dbReference type="Gene3D" id="3.20.20.80">
    <property type="entry name" value="Glycosidases"/>
    <property type="match status" value="1"/>
</dbReference>
<dbReference type="CDD" id="cd11577">
    <property type="entry name" value="GH71"/>
    <property type="match status" value="1"/>
</dbReference>
<reference evidence="1 2" key="1">
    <citation type="journal article" date="2021" name="Nat. Plants">
        <title>The Taxus genome provides insights into paclitaxel biosynthesis.</title>
        <authorList>
            <person name="Xiong X."/>
            <person name="Gou J."/>
            <person name="Liao Q."/>
            <person name="Li Y."/>
            <person name="Zhou Q."/>
            <person name="Bi G."/>
            <person name="Li C."/>
            <person name="Du R."/>
            <person name="Wang X."/>
            <person name="Sun T."/>
            <person name="Guo L."/>
            <person name="Liang H."/>
            <person name="Lu P."/>
            <person name="Wu Y."/>
            <person name="Zhang Z."/>
            <person name="Ro D.K."/>
            <person name="Shang Y."/>
            <person name="Huang S."/>
            <person name="Yan J."/>
        </authorList>
    </citation>
    <scope>NUCLEOTIDE SEQUENCE [LARGE SCALE GENOMIC DNA]</scope>
    <source>
        <strain evidence="1">Ta-2019</strain>
    </source>
</reference>
<dbReference type="GO" id="GO:0051118">
    <property type="term" value="F:glucan endo-1,3-alpha-glucosidase activity"/>
    <property type="evidence" value="ECO:0007669"/>
    <property type="project" value="InterPro"/>
</dbReference>
<evidence type="ECO:0000313" key="1">
    <source>
        <dbReference type="EMBL" id="KAH9288354.1"/>
    </source>
</evidence>
<organism evidence="1 2">
    <name type="scientific">Taxus chinensis</name>
    <name type="common">Chinese yew</name>
    <name type="synonym">Taxus wallichiana var. chinensis</name>
    <dbReference type="NCBI Taxonomy" id="29808"/>
    <lineage>
        <taxon>Eukaryota</taxon>
        <taxon>Viridiplantae</taxon>
        <taxon>Streptophyta</taxon>
        <taxon>Embryophyta</taxon>
        <taxon>Tracheophyta</taxon>
        <taxon>Spermatophyta</taxon>
        <taxon>Pinopsida</taxon>
        <taxon>Pinidae</taxon>
        <taxon>Conifers II</taxon>
        <taxon>Cupressales</taxon>
        <taxon>Taxaceae</taxon>
        <taxon>Taxus</taxon>
    </lineage>
</organism>
<accession>A0AA38EZM9</accession>
<keyword evidence="2" id="KW-1185">Reference proteome</keyword>
<gene>
    <name evidence="1" type="ORF">KI387_032471</name>
</gene>
<sequence>MLARAAEPRMVFAHYMLYEPDSVETLKKEIELAHNKGIDAFALNSNVWRVDRADNMFKAAQESGTGFKLFFSADMHRDDQGSLSRANLTTMLTRYANHSNHLTYNGKLFFSAWLDENTPWLDVFKEAGGKDKFVFIPLFPTEPTLAGVRNKLEEFKDVIDGLFAWDTSAWPYTASNLQNPPPISSDQNFLNACSEKGKIFMASPSPWFFKNIDGSPCPSDECQVKGNYEGPGLWIEKWKQLIDLNPPLLQIVTWNDWVESSYVAPPYSAAAAKNGASAFKHNAFLEMGEHYIKWYKSGNPPQITQDSLYMFYYTQPKSIAGTADGGPVKNSEALTDNLYVTTVLTNPATVELKSGGDSKSFDAPAGINTYSMPFQVGKQSAILKQGATVVSTLDGEIAVTNSTPPKANLNVYSTCTKCSYA</sequence>